<evidence type="ECO:0000256" key="6">
    <source>
        <dbReference type="SAM" id="Phobius"/>
    </source>
</evidence>
<dbReference type="GO" id="GO:0008076">
    <property type="term" value="C:voltage-gated potassium channel complex"/>
    <property type="evidence" value="ECO:0007669"/>
    <property type="project" value="TreeGrafter"/>
</dbReference>
<dbReference type="SUPFAM" id="SSF81324">
    <property type="entry name" value="Voltage-gated potassium channels"/>
    <property type="match status" value="1"/>
</dbReference>
<dbReference type="Ensembl" id="ENSEBUT00000011383.1">
    <property type="protein sequence ID" value="ENSEBUP00000010828.1"/>
    <property type="gene ID" value="ENSEBUG00000006961.1"/>
</dbReference>
<evidence type="ECO:0000256" key="3">
    <source>
        <dbReference type="ARBA" id="ARBA00022989"/>
    </source>
</evidence>
<feature type="region of interest" description="Disordered" evidence="5">
    <location>
        <begin position="22"/>
        <end position="71"/>
    </location>
</feature>
<comment type="subcellular location">
    <subcellularLocation>
        <location evidence="1">Membrane</location>
        <topology evidence="1">Multi-pass membrane protein</topology>
    </subcellularLocation>
</comment>
<sequence>MSREETSRKELETLRGVDALGLSSVQTLTVNGRPPRSGTAASPGRAGGRSPQRRTFDSSRAEPPRSCRRDAPEDEAQMSLLGWPLGPLGAPRRRSSYRRLQNSLYNVLERPRGRACLYHVCVFLLILSCLTLSVLSTMPHYLEIANKGLRILEVIMMLVFSTEYFIRLWAAGCCSRFRGWRGRLRFACRPFCVIGEDWYCLQV</sequence>
<dbReference type="GO" id="GO:0005249">
    <property type="term" value="F:voltage-gated potassium channel activity"/>
    <property type="evidence" value="ECO:0007669"/>
    <property type="project" value="InterPro"/>
</dbReference>
<dbReference type="PRINTS" id="PR01459">
    <property type="entry name" value="KCNQCHANNEL"/>
</dbReference>
<dbReference type="InterPro" id="IPR003937">
    <property type="entry name" value="K_chnl_volt-dep_KCNQ"/>
</dbReference>
<dbReference type="Gene3D" id="1.20.120.350">
    <property type="entry name" value="Voltage-gated potassium channels. Chain C"/>
    <property type="match status" value="1"/>
</dbReference>
<keyword evidence="3 6" id="KW-1133">Transmembrane helix</keyword>
<evidence type="ECO:0000256" key="2">
    <source>
        <dbReference type="ARBA" id="ARBA00022692"/>
    </source>
</evidence>
<reference evidence="7" key="1">
    <citation type="submission" date="2025-08" db="UniProtKB">
        <authorList>
            <consortium name="Ensembl"/>
        </authorList>
    </citation>
    <scope>IDENTIFICATION</scope>
</reference>
<evidence type="ECO:0000256" key="5">
    <source>
        <dbReference type="SAM" id="MobiDB-lite"/>
    </source>
</evidence>
<accession>A0A8C4Q6N0</accession>
<evidence type="ECO:0000256" key="1">
    <source>
        <dbReference type="ARBA" id="ARBA00004141"/>
    </source>
</evidence>
<dbReference type="AlphaFoldDB" id="A0A8C4Q6N0"/>
<dbReference type="PANTHER" id="PTHR47735">
    <property type="entry name" value="POTASSIUM VOLTAGE-GATED CHANNEL SUBFAMILY KQT MEMBER 4"/>
    <property type="match status" value="1"/>
</dbReference>
<protein>
    <recommendedName>
        <fullName evidence="9">Ion transport domain-containing protein</fullName>
    </recommendedName>
</protein>
<evidence type="ECO:0008006" key="9">
    <source>
        <dbReference type="Google" id="ProtNLM"/>
    </source>
</evidence>
<evidence type="ECO:0000313" key="8">
    <source>
        <dbReference type="Proteomes" id="UP000694388"/>
    </source>
</evidence>
<dbReference type="Proteomes" id="UP000694388">
    <property type="component" value="Unplaced"/>
</dbReference>
<evidence type="ECO:0000256" key="4">
    <source>
        <dbReference type="ARBA" id="ARBA00023136"/>
    </source>
</evidence>
<proteinExistence type="predicted"/>
<reference evidence="7" key="2">
    <citation type="submission" date="2025-09" db="UniProtKB">
        <authorList>
            <consortium name="Ensembl"/>
        </authorList>
    </citation>
    <scope>IDENTIFICATION</scope>
</reference>
<dbReference type="GeneTree" id="ENSGT00940000159209"/>
<feature type="compositionally biased region" description="Basic and acidic residues" evidence="5">
    <location>
        <begin position="54"/>
        <end position="71"/>
    </location>
</feature>
<keyword evidence="2 6" id="KW-0812">Transmembrane</keyword>
<evidence type="ECO:0000313" key="7">
    <source>
        <dbReference type="Ensembl" id="ENSEBUP00000010828.1"/>
    </source>
</evidence>
<dbReference type="PANTHER" id="PTHR47735:SF9">
    <property type="entry name" value="POTASSIUM VOLTAGE-GATED CHANNEL SUBFAMILY KQT MEMBER 4-LIKE ISOFORM X1"/>
    <property type="match status" value="1"/>
</dbReference>
<keyword evidence="4 6" id="KW-0472">Membrane</keyword>
<dbReference type="InterPro" id="IPR027359">
    <property type="entry name" value="Volt_channel_dom_sf"/>
</dbReference>
<organism evidence="7 8">
    <name type="scientific">Eptatretus burgeri</name>
    <name type="common">Inshore hagfish</name>
    <dbReference type="NCBI Taxonomy" id="7764"/>
    <lineage>
        <taxon>Eukaryota</taxon>
        <taxon>Metazoa</taxon>
        <taxon>Chordata</taxon>
        <taxon>Craniata</taxon>
        <taxon>Vertebrata</taxon>
        <taxon>Cyclostomata</taxon>
        <taxon>Myxini</taxon>
        <taxon>Myxiniformes</taxon>
        <taxon>Myxinidae</taxon>
        <taxon>Eptatretinae</taxon>
        <taxon>Eptatretus</taxon>
    </lineage>
</organism>
<name>A0A8C4Q6N0_EPTBU</name>
<keyword evidence="8" id="KW-1185">Reference proteome</keyword>
<feature type="transmembrane region" description="Helical" evidence="6">
    <location>
        <begin position="116"/>
        <end position="135"/>
    </location>
</feature>
<feature type="transmembrane region" description="Helical" evidence="6">
    <location>
        <begin position="155"/>
        <end position="175"/>
    </location>
</feature>